<protein>
    <recommendedName>
        <fullName evidence="3 6">Flagellar basal body rod protein FlgB</fullName>
    </recommendedName>
</protein>
<dbReference type="NCBIfam" id="TIGR01396">
    <property type="entry name" value="FlgB"/>
    <property type="match status" value="1"/>
</dbReference>
<dbReference type="Pfam" id="PF00460">
    <property type="entry name" value="Flg_bb_rod"/>
    <property type="match status" value="1"/>
</dbReference>
<keyword evidence="8" id="KW-0969">Cilium</keyword>
<dbReference type="RefSeq" id="WP_184673838.1">
    <property type="nucleotide sequence ID" value="NZ_BAABAI010000028.1"/>
</dbReference>
<gene>
    <name evidence="8" type="ORF">F4559_005716</name>
</gene>
<organism evidence="8 9">
    <name type="scientific">Saccharothrix violaceirubra</name>
    <dbReference type="NCBI Taxonomy" id="413306"/>
    <lineage>
        <taxon>Bacteria</taxon>
        <taxon>Bacillati</taxon>
        <taxon>Actinomycetota</taxon>
        <taxon>Actinomycetes</taxon>
        <taxon>Pseudonocardiales</taxon>
        <taxon>Pseudonocardiaceae</taxon>
        <taxon>Saccharothrix</taxon>
    </lineage>
</organism>
<evidence type="ECO:0000256" key="2">
    <source>
        <dbReference type="ARBA" id="ARBA00009677"/>
    </source>
</evidence>
<evidence type="ECO:0000259" key="7">
    <source>
        <dbReference type="Pfam" id="PF00460"/>
    </source>
</evidence>
<dbReference type="GO" id="GO:0071973">
    <property type="term" value="P:bacterial-type flagellum-dependent cell motility"/>
    <property type="evidence" value="ECO:0007669"/>
    <property type="project" value="InterPro"/>
</dbReference>
<accession>A0A7W7WYL9</accession>
<sequence length="116" mass="12546">MFDDVASYAVRNALTGLASRQRVYANNIANIETPGFTAGRVDFEDTLRRAVASGDTSAKVTPHYSTSTLAARQDGNNVNLDEETMAATKAGLQYKLALRAMDDRYGLVSTVLKGVR</sequence>
<evidence type="ECO:0000313" key="8">
    <source>
        <dbReference type="EMBL" id="MBB4968357.1"/>
    </source>
</evidence>
<comment type="similarity">
    <text evidence="2 6">Belongs to the flagella basal body rod proteins family.</text>
</comment>
<dbReference type="PROSITE" id="PS00588">
    <property type="entry name" value="FLAGELLA_BB_ROD"/>
    <property type="match status" value="1"/>
</dbReference>
<dbReference type="AlphaFoldDB" id="A0A7W7WYL9"/>
<keyword evidence="4 6" id="KW-0975">Bacterial flagellum</keyword>
<dbReference type="EMBL" id="JACHJS010000001">
    <property type="protein sequence ID" value="MBB4968357.1"/>
    <property type="molecule type" value="Genomic_DNA"/>
</dbReference>
<dbReference type="InterPro" id="IPR006300">
    <property type="entry name" value="FlgB"/>
</dbReference>
<name>A0A7W7WYL9_9PSEU</name>
<comment type="subunit">
    <text evidence="6">The basal body constitutes a major portion of the flagellar organelle and consists of a number of rings mounted on a central rod.</text>
</comment>
<reference evidence="8 9" key="1">
    <citation type="submission" date="2020-08" db="EMBL/GenBank/DDBJ databases">
        <title>Sequencing the genomes of 1000 actinobacteria strains.</title>
        <authorList>
            <person name="Klenk H.-P."/>
        </authorList>
    </citation>
    <scope>NUCLEOTIDE SEQUENCE [LARGE SCALE GENOMIC DNA]</scope>
    <source>
        <strain evidence="8 9">DSM 45084</strain>
    </source>
</reference>
<feature type="domain" description="Flagellar basal body rod protein N-terminal" evidence="7">
    <location>
        <begin position="11"/>
        <end position="37"/>
    </location>
</feature>
<evidence type="ECO:0000256" key="5">
    <source>
        <dbReference type="ARBA" id="ARBA00024934"/>
    </source>
</evidence>
<evidence type="ECO:0000256" key="6">
    <source>
        <dbReference type="PIRNR" id="PIRNR002889"/>
    </source>
</evidence>
<proteinExistence type="inferred from homology"/>
<dbReference type="Proteomes" id="UP000542674">
    <property type="component" value="Unassembled WGS sequence"/>
</dbReference>
<dbReference type="InterPro" id="IPR019776">
    <property type="entry name" value="Flagellar_basal_body_rod_CS"/>
</dbReference>
<keyword evidence="9" id="KW-1185">Reference proteome</keyword>
<evidence type="ECO:0000256" key="4">
    <source>
        <dbReference type="ARBA" id="ARBA00023143"/>
    </source>
</evidence>
<evidence type="ECO:0000256" key="3">
    <source>
        <dbReference type="ARBA" id="ARBA00014376"/>
    </source>
</evidence>
<dbReference type="InterPro" id="IPR001444">
    <property type="entry name" value="Flag_bb_rod_N"/>
</dbReference>
<comment type="function">
    <text evidence="5 6">Structural component of flagellum, the bacterial motility apparatus. Part of the rod structure of flagellar basal body.</text>
</comment>
<keyword evidence="8" id="KW-0282">Flagellum</keyword>
<dbReference type="PIRSF" id="PIRSF002889">
    <property type="entry name" value="Rod_FlgB"/>
    <property type="match status" value="1"/>
</dbReference>
<comment type="subcellular location">
    <subcellularLocation>
        <location evidence="1 6">Bacterial flagellum basal body</location>
    </subcellularLocation>
</comment>
<comment type="caution">
    <text evidence="8">The sequence shown here is derived from an EMBL/GenBank/DDBJ whole genome shotgun (WGS) entry which is preliminary data.</text>
</comment>
<evidence type="ECO:0000313" key="9">
    <source>
        <dbReference type="Proteomes" id="UP000542674"/>
    </source>
</evidence>
<keyword evidence="8" id="KW-0966">Cell projection</keyword>
<dbReference type="GO" id="GO:0030694">
    <property type="term" value="C:bacterial-type flagellum basal body, rod"/>
    <property type="evidence" value="ECO:0007669"/>
    <property type="project" value="InterPro"/>
</dbReference>
<evidence type="ECO:0000256" key="1">
    <source>
        <dbReference type="ARBA" id="ARBA00004117"/>
    </source>
</evidence>